<dbReference type="GO" id="GO:0032502">
    <property type="term" value="P:developmental process"/>
    <property type="evidence" value="ECO:0007669"/>
    <property type="project" value="UniProtKB-ARBA"/>
</dbReference>
<feature type="binding site" evidence="6">
    <location>
        <begin position="273"/>
        <end position="276"/>
    </location>
    <ligand>
        <name>GTP</name>
        <dbReference type="ChEBI" id="CHEBI:37565"/>
    </ligand>
</feature>
<dbReference type="Proteomes" id="UP000816034">
    <property type="component" value="Unassembled WGS sequence"/>
</dbReference>
<dbReference type="GO" id="GO:0007188">
    <property type="term" value="P:adenylate cyclase-modulating G protein-coupled receptor signaling pathway"/>
    <property type="evidence" value="ECO:0007669"/>
    <property type="project" value="TreeGrafter"/>
</dbReference>
<dbReference type="AlphaFoldDB" id="A0AA88KPN0"/>
<dbReference type="Gene3D" id="3.40.50.300">
    <property type="entry name" value="P-loop containing nucleotide triphosphate hydrolases"/>
    <property type="match status" value="1"/>
</dbReference>
<gene>
    <name evidence="9" type="ORF">C9374_006869</name>
</gene>
<evidence type="ECO:0000256" key="3">
    <source>
        <dbReference type="ARBA" id="ARBA00022842"/>
    </source>
</evidence>
<evidence type="ECO:0000256" key="6">
    <source>
        <dbReference type="PIRSR" id="PIRSR601019-1"/>
    </source>
</evidence>
<dbReference type="CDD" id="cd00066">
    <property type="entry name" value="G-alpha"/>
    <property type="match status" value="1"/>
</dbReference>
<feature type="binding site" evidence="6">
    <location>
        <begin position="154"/>
        <end position="155"/>
    </location>
    <ligand>
        <name>GTP</name>
        <dbReference type="ChEBI" id="CHEBI:37565"/>
    </ligand>
</feature>
<evidence type="ECO:0000256" key="1">
    <source>
        <dbReference type="ARBA" id="ARBA00022723"/>
    </source>
</evidence>
<organism evidence="9 10">
    <name type="scientific">Naegleria lovaniensis</name>
    <name type="common">Amoeba</name>
    <dbReference type="NCBI Taxonomy" id="51637"/>
    <lineage>
        <taxon>Eukaryota</taxon>
        <taxon>Discoba</taxon>
        <taxon>Heterolobosea</taxon>
        <taxon>Tetramitia</taxon>
        <taxon>Eutetramitia</taxon>
        <taxon>Vahlkampfiidae</taxon>
        <taxon>Naegleria</taxon>
    </lineage>
</organism>
<name>A0AA88KPN0_NAELO</name>
<dbReference type="GO" id="GO:0001664">
    <property type="term" value="F:G protein-coupled receptor binding"/>
    <property type="evidence" value="ECO:0007669"/>
    <property type="project" value="TreeGrafter"/>
</dbReference>
<evidence type="ECO:0000256" key="5">
    <source>
        <dbReference type="ARBA" id="ARBA00023224"/>
    </source>
</evidence>
<dbReference type="SUPFAM" id="SSF52540">
    <property type="entry name" value="P-loop containing nucleoside triphosphate hydrolases"/>
    <property type="match status" value="1"/>
</dbReference>
<dbReference type="GeneID" id="68099323"/>
<dbReference type="InterPro" id="IPR027417">
    <property type="entry name" value="P-loop_NTPase"/>
</dbReference>
<comment type="caution">
    <text evidence="9">The sequence shown here is derived from an EMBL/GenBank/DDBJ whole genome shotgun (WGS) entry which is preliminary data.</text>
</comment>
<dbReference type="SMART" id="SM00275">
    <property type="entry name" value="G_alpha"/>
    <property type="match status" value="1"/>
</dbReference>
<keyword evidence="10" id="KW-1185">Reference proteome</keyword>
<dbReference type="GO" id="GO:0005834">
    <property type="term" value="C:heterotrimeric G-protein complex"/>
    <property type="evidence" value="ECO:0007669"/>
    <property type="project" value="TreeGrafter"/>
</dbReference>
<keyword evidence="3 7" id="KW-0460">Magnesium</keyword>
<dbReference type="FunFam" id="1.10.400.10:FF:000007">
    <property type="entry name" value="Guanine nucleotide-binding protein subunit alpha"/>
    <property type="match status" value="1"/>
</dbReference>
<dbReference type="PROSITE" id="PS51882">
    <property type="entry name" value="G_ALPHA"/>
    <property type="match status" value="1"/>
</dbReference>
<evidence type="ECO:0000313" key="9">
    <source>
        <dbReference type="EMBL" id="KAG2393338.1"/>
    </source>
</evidence>
<keyword evidence="4 6" id="KW-0342">GTP-binding</keyword>
<evidence type="ECO:0000256" key="4">
    <source>
        <dbReference type="ARBA" id="ARBA00023134"/>
    </source>
</evidence>
<dbReference type="SUPFAM" id="SSF47895">
    <property type="entry name" value="Transducin (alpha subunit), insertion domain"/>
    <property type="match status" value="1"/>
</dbReference>
<reference evidence="9 10" key="1">
    <citation type="journal article" date="2018" name="BMC Genomics">
        <title>The genome of Naegleria lovaniensis, the basis for a comparative approach to unravel pathogenicity factors of the human pathogenic amoeba N. fowleri.</title>
        <authorList>
            <person name="Liechti N."/>
            <person name="Schurch N."/>
            <person name="Bruggmann R."/>
            <person name="Wittwer M."/>
        </authorList>
    </citation>
    <scope>NUCLEOTIDE SEQUENCE [LARGE SCALE GENOMIC DNA]</scope>
    <source>
        <strain evidence="9 10">ATCC 30569</strain>
    </source>
</reference>
<feature type="binding site" evidence="7">
    <location>
        <position position="48"/>
    </location>
    <ligand>
        <name>Mg(2+)</name>
        <dbReference type="ChEBI" id="CHEBI:18420"/>
    </ligand>
</feature>
<dbReference type="Gene3D" id="1.10.400.10">
    <property type="entry name" value="GI Alpha 1, domain 2-like"/>
    <property type="match status" value="1"/>
</dbReference>
<feature type="compositionally biased region" description="Low complexity" evidence="8">
    <location>
        <begin position="20"/>
        <end position="30"/>
    </location>
</feature>
<keyword evidence="5" id="KW-0807">Transducer</keyword>
<proteinExistence type="predicted"/>
<feature type="binding site" evidence="7">
    <location>
        <position position="185"/>
    </location>
    <ligand>
        <name>Mg(2+)</name>
        <dbReference type="ChEBI" id="CHEBI:18420"/>
    </ligand>
</feature>
<dbReference type="PRINTS" id="PR00318">
    <property type="entry name" value="GPROTEINA"/>
</dbReference>
<sequence length="354" mass="40501">MCFGGGDKAPTKPGTGNGTGTTPQTQNTPAAKPPKKILLVGAGDSGKSTIFKQMRLIYNNGFTTEEKTKIKPMIYENILRNMMVLIQATKSLNLPISTEENRQRAEKIEGLEQKILLTTDKVWDSNLAQDIAELWKEPAILQAMARRNEFQIEDSASYYFDNLDRIGKDDYMPSEEDVVRARIKTTGLIEQPFTFKNLPFCMIDVGGQRTERKKWIHHFQGVDSILFVCSLSEFDQKCYEDDSTNRMKESLSLFGDYINSKWFADTLVYLLFNKHDLFVSKIQNGSRLADTFEEYKGPENDPDAAKEFIKEMYKEKDTENRLRDVFFVTALDKANLKERLEQITSDILSAENDL</sequence>
<dbReference type="Pfam" id="PF00503">
    <property type="entry name" value="G-alpha"/>
    <property type="match status" value="1"/>
</dbReference>
<dbReference type="FunFam" id="3.40.50.300:FF:000692">
    <property type="entry name" value="Guanine nucleotide-binding protein subunit alpha"/>
    <property type="match status" value="1"/>
</dbReference>
<evidence type="ECO:0000256" key="8">
    <source>
        <dbReference type="SAM" id="MobiDB-lite"/>
    </source>
</evidence>
<dbReference type="GO" id="GO:0005525">
    <property type="term" value="F:GTP binding"/>
    <property type="evidence" value="ECO:0007669"/>
    <property type="project" value="UniProtKB-KW"/>
</dbReference>
<dbReference type="InterPro" id="IPR001019">
    <property type="entry name" value="Gprotein_alpha_su"/>
</dbReference>
<accession>A0AA88KPN0</accession>
<evidence type="ECO:0000313" key="10">
    <source>
        <dbReference type="Proteomes" id="UP000816034"/>
    </source>
</evidence>
<dbReference type="EMBL" id="PYSW02000002">
    <property type="protein sequence ID" value="KAG2393338.1"/>
    <property type="molecule type" value="Genomic_DNA"/>
</dbReference>
<dbReference type="GO" id="GO:0005737">
    <property type="term" value="C:cytoplasm"/>
    <property type="evidence" value="ECO:0007669"/>
    <property type="project" value="TreeGrafter"/>
</dbReference>
<feature type="binding site" evidence="6">
    <location>
        <begin position="204"/>
        <end position="208"/>
    </location>
    <ligand>
        <name>GTP</name>
        <dbReference type="ChEBI" id="CHEBI:37565"/>
    </ligand>
</feature>
<dbReference type="PANTHER" id="PTHR10218">
    <property type="entry name" value="GTP-BINDING PROTEIN ALPHA SUBUNIT"/>
    <property type="match status" value="1"/>
</dbReference>
<evidence type="ECO:0000256" key="2">
    <source>
        <dbReference type="ARBA" id="ARBA00022741"/>
    </source>
</evidence>
<dbReference type="GO" id="GO:0003924">
    <property type="term" value="F:GTPase activity"/>
    <property type="evidence" value="ECO:0007669"/>
    <property type="project" value="InterPro"/>
</dbReference>
<feature type="binding site" evidence="6">
    <location>
        <position position="330"/>
    </location>
    <ligand>
        <name>GTP</name>
        <dbReference type="ChEBI" id="CHEBI:37565"/>
    </ligand>
</feature>
<protein>
    <submittedName>
        <fullName evidence="9">Uncharacterized protein</fullName>
    </submittedName>
</protein>
<dbReference type="InterPro" id="IPR011025">
    <property type="entry name" value="GproteinA_insert"/>
</dbReference>
<evidence type="ECO:0000256" key="7">
    <source>
        <dbReference type="PIRSR" id="PIRSR601019-2"/>
    </source>
</evidence>
<dbReference type="RefSeq" id="XP_044555232.1">
    <property type="nucleotide sequence ID" value="XM_044696776.1"/>
</dbReference>
<feature type="region of interest" description="Disordered" evidence="8">
    <location>
        <begin position="1"/>
        <end position="34"/>
    </location>
</feature>
<dbReference type="GO" id="GO:0031683">
    <property type="term" value="F:G-protein beta/gamma-subunit complex binding"/>
    <property type="evidence" value="ECO:0007669"/>
    <property type="project" value="InterPro"/>
</dbReference>
<keyword evidence="2 6" id="KW-0547">Nucleotide-binding</keyword>
<keyword evidence="1 7" id="KW-0479">Metal-binding</keyword>
<dbReference type="GO" id="GO:0046872">
    <property type="term" value="F:metal ion binding"/>
    <property type="evidence" value="ECO:0007669"/>
    <property type="project" value="UniProtKB-KW"/>
</dbReference>
<dbReference type="PANTHER" id="PTHR10218:SF302">
    <property type="entry name" value="GUANINE NUCLEOTIDE-BINDING PROTEIN ALPHA-5 SUBUNIT"/>
    <property type="match status" value="1"/>
</dbReference>